<organism evidence="1 2">
    <name type="scientific">Marinomonas ostreistagni</name>
    <dbReference type="NCBI Taxonomy" id="359209"/>
    <lineage>
        <taxon>Bacteria</taxon>
        <taxon>Pseudomonadati</taxon>
        <taxon>Pseudomonadota</taxon>
        <taxon>Gammaproteobacteria</taxon>
        <taxon>Oceanospirillales</taxon>
        <taxon>Oceanospirillaceae</taxon>
        <taxon>Marinomonas</taxon>
    </lineage>
</organism>
<proteinExistence type="predicted"/>
<keyword evidence="2" id="KW-1185">Reference proteome</keyword>
<dbReference type="EMBL" id="JAEMUH010000011">
    <property type="protein sequence ID" value="MBJ7551502.1"/>
    <property type="molecule type" value="Genomic_DNA"/>
</dbReference>
<name>A0ABS0ZCV0_9GAMM</name>
<protein>
    <recommendedName>
        <fullName evidence="3">DUF4214 domain-containing protein</fullName>
    </recommendedName>
</protein>
<evidence type="ECO:0008006" key="3">
    <source>
        <dbReference type="Google" id="ProtNLM"/>
    </source>
</evidence>
<dbReference type="Proteomes" id="UP000598488">
    <property type="component" value="Unassembled WGS sequence"/>
</dbReference>
<evidence type="ECO:0000313" key="1">
    <source>
        <dbReference type="EMBL" id="MBJ7551502.1"/>
    </source>
</evidence>
<gene>
    <name evidence="1" type="ORF">JHD44_12480</name>
</gene>
<comment type="caution">
    <text evidence="1">The sequence shown here is derived from an EMBL/GenBank/DDBJ whole genome shotgun (WGS) entry which is preliminary data.</text>
</comment>
<sequence>MSTRNDVLSIIVGTFSGAPTASLLERFIAQVENGQSLSDLTTELVATSEFDTFYPDTLSHAQFASAFLTAQLPLSLREDLLPLGIEYMVAQLEQGASRAEVVYSVIESLISFSNTDPVWGTLKLYFDDSVALGDTFARTSPIDNPSLHQLRQIITSRSLDGESSITAEINEQDVIYGTDANDAFSIVLANATELNNNLTIEAGEGTDELVIELESLVGLGSHGLEHITLVNASGENIAFDATTIDTTLESLTLASVGELSAVNLMAPSSELQLTAELTQESVEITFDSNAVTQQHGIAASVQTGSALVIEVLDFDSPTGQWLNNGYIGLAISLNGITYELVGDAPFQSHAELLQILQDAIQEQGLEEQLKVSYGSQFSKISSDNGETYVAPEIILTSTSGELLNPQWLADGILPWGDVHTAIYQPELDGQAIANLTLNQVGANGESVDILIGAENNEQDIAGINYLNLDLIGINRLENIASTNNALNSVSVTSESSARLTLNGLDDIASFTVSGGIDYTFMTATLTEASLEKYSIAETDFTYQMSNGADRLYIYLDESLQQNEDLHWIVDTQQGNDKVWFATDFAGTLTVTSLAGQVFDLGKLYLTGVIADQIELDFSAYLTTYQADDKDHTALASSYVVLEASGENEIAANSIVSFDVDSEVYELLTETSLIEVFNGLTEIGELSDQSLDASVTEADLSSQSTGDYDDANREYLLIVENSDSNEFKAFQLLADVGESDFSKANLIGSYDFGEMSVAEILA</sequence>
<evidence type="ECO:0000313" key="2">
    <source>
        <dbReference type="Proteomes" id="UP000598488"/>
    </source>
</evidence>
<accession>A0ABS0ZCV0</accession>
<reference evidence="1 2" key="1">
    <citation type="submission" date="2020-12" db="EMBL/GenBank/DDBJ databases">
        <title>Comparative genome analysis of fungal antagonists Marinomonas ostreistagni 398 and M. spartinae 468.</title>
        <authorList>
            <person name="Fields J.L."/>
            <person name="Mavrodi O.V."/>
            <person name="Biber P.D."/>
            <person name="Indest K.J."/>
            <person name="Mavrodi D.V."/>
        </authorList>
    </citation>
    <scope>NUCLEOTIDE SEQUENCE [LARGE SCALE GENOMIC DNA]</scope>
    <source>
        <strain evidence="1 2">USM7</strain>
    </source>
</reference>
<dbReference type="RefSeq" id="WP_199463109.1">
    <property type="nucleotide sequence ID" value="NZ_JAEMUH010000011.1"/>
</dbReference>